<accession>H1UW30</accession>
<feature type="compositionally biased region" description="Basic and acidic residues" evidence="1">
    <location>
        <begin position="180"/>
        <end position="189"/>
    </location>
</feature>
<sequence length="189" mass="20947">MEPASFAVGIVGLAGLFSSCLEAIDKVQSYRSARADADVQDTLFNAAKVRFEQWGRGVGIDQGRLLDDHHPALDEKGISTIVRDLLHFIIKFICDDSHASSRRSTQAAGMGDNLLGSHQSRARNGPSSEPRRRKLAWAFWGKGERTEQVNLFERLVQELHNIVPPRTAKGSRQIYNPDVRPADTHTDAS</sequence>
<evidence type="ECO:0000313" key="3">
    <source>
        <dbReference type="EMBL" id="CCF32181.1"/>
    </source>
</evidence>
<dbReference type="AlphaFoldDB" id="H1UW30"/>
<protein>
    <recommendedName>
        <fullName evidence="2">Prion-inhibition and propagation HeLo domain-containing protein</fullName>
    </recommendedName>
</protein>
<proteinExistence type="predicted"/>
<evidence type="ECO:0000256" key="1">
    <source>
        <dbReference type="SAM" id="MobiDB-lite"/>
    </source>
</evidence>
<dbReference type="InterPro" id="IPR029498">
    <property type="entry name" value="HeLo_dom"/>
</dbReference>
<reference evidence="4" key="1">
    <citation type="journal article" date="2012" name="Nat. Genet.">
        <title>Lifestyle transitions in plant pathogenic Colletotrichum fungi deciphered by genome and transcriptome analyses.</title>
        <authorList>
            <person name="O'Connell R.J."/>
            <person name="Thon M.R."/>
            <person name="Hacquard S."/>
            <person name="Amyotte S.G."/>
            <person name="Kleemann J."/>
            <person name="Torres M.F."/>
            <person name="Damm U."/>
            <person name="Buiate E.A."/>
            <person name="Epstein L."/>
            <person name="Alkan N."/>
            <person name="Altmueller J."/>
            <person name="Alvarado-Balderrama L."/>
            <person name="Bauser C.A."/>
            <person name="Becker C."/>
            <person name="Birren B.W."/>
            <person name="Chen Z."/>
            <person name="Choi J."/>
            <person name="Crouch J.A."/>
            <person name="Duvick J.P."/>
            <person name="Farman M.A."/>
            <person name="Gan P."/>
            <person name="Heiman D."/>
            <person name="Henrissat B."/>
            <person name="Howard R.J."/>
            <person name="Kabbage M."/>
            <person name="Koch C."/>
            <person name="Kracher B."/>
            <person name="Kubo Y."/>
            <person name="Law A.D."/>
            <person name="Lebrun M.-H."/>
            <person name="Lee Y.-H."/>
            <person name="Miyara I."/>
            <person name="Moore N."/>
            <person name="Neumann U."/>
            <person name="Nordstroem K."/>
            <person name="Panaccione D.G."/>
            <person name="Panstruga R."/>
            <person name="Place M."/>
            <person name="Proctor R.H."/>
            <person name="Prusky D."/>
            <person name="Rech G."/>
            <person name="Reinhardt R."/>
            <person name="Rollins J.A."/>
            <person name="Rounsley S."/>
            <person name="Schardl C.L."/>
            <person name="Schwartz D.C."/>
            <person name="Shenoy N."/>
            <person name="Shirasu K."/>
            <person name="Sikhakolli U.R."/>
            <person name="Stueber K."/>
            <person name="Sukno S.A."/>
            <person name="Sweigard J.A."/>
            <person name="Takano Y."/>
            <person name="Takahara H."/>
            <person name="Trail F."/>
            <person name="van der Does H.C."/>
            <person name="Voll L.M."/>
            <person name="Will I."/>
            <person name="Young S."/>
            <person name="Zeng Q."/>
            <person name="Zhang J."/>
            <person name="Zhou S."/>
            <person name="Dickman M.B."/>
            <person name="Schulze-Lefert P."/>
            <person name="Ver Loren van Themaat E."/>
            <person name="Ma L.-J."/>
            <person name="Vaillancourt L.J."/>
        </authorList>
    </citation>
    <scope>NUCLEOTIDE SEQUENCE [LARGE SCALE GENOMIC DNA]</scope>
    <source>
        <strain evidence="4">IMI 349063</strain>
    </source>
</reference>
<feature type="region of interest" description="Disordered" evidence="1">
    <location>
        <begin position="103"/>
        <end position="129"/>
    </location>
</feature>
<feature type="region of interest" description="Disordered" evidence="1">
    <location>
        <begin position="167"/>
        <end position="189"/>
    </location>
</feature>
<dbReference type="VEuPathDB" id="FungiDB:CH63R_14500"/>
<dbReference type="HOGENOM" id="CLU_125561_0_0_1"/>
<dbReference type="Proteomes" id="UP000007174">
    <property type="component" value="Unassembled WGS sequence"/>
</dbReference>
<dbReference type="STRING" id="759273.H1UW30"/>
<organism evidence="3 4">
    <name type="scientific">Colletotrichum higginsianum (strain IMI 349063)</name>
    <name type="common">Crucifer anthracnose fungus</name>
    <dbReference type="NCBI Taxonomy" id="759273"/>
    <lineage>
        <taxon>Eukaryota</taxon>
        <taxon>Fungi</taxon>
        <taxon>Dikarya</taxon>
        <taxon>Ascomycota</taxon>
        <taxon>Pezizomycotina</taxon>
        <taxon>Sordariomycetes</taxon>
        <taxon>Hypocreomycetidae</taxon>
        <taxon>Glomerellales</taxon>
        <taxon>Glomerellaceae</taxon>
        <taxon>Colletotrichum</taxon>
        <taxon>Colletotrichum destructivum species complex</taxon>
    </lineage>
</organism>
<dbReference type="Gene3D" id="1.20.120.1020">
    <property type="entry name" value="Prion-inhibition and propagation, HeLo domain"/>
    <property type="match status" value="1"/>
</dbReference>
<gene>
    <name evidence="3" type="ORF">CH063_00101</name>
</gene>
<evidence type="ECO:0000313" key="4">
    <source>
        <dbReference type="Proteomes" id="UP000007174"/>
    </source>
</evidence>
<dbReference type="Pfam" id="PF14479">
    <property type="entry name" value="HeLo"/>
    <property type="match status" value="1"/>
</dbReference>
<feature type="domain" description="Prion-inhibition and propagation HeLo" evidence="2">
    <location>
        <begin position="6"/>
        <end position="179"/>
    </location>
</feature>
<dbReference type="EMBL" id="CACQ02000347">
    <property type="protein sequence ID" value="CCF32181.1"/>
    <property type="molecule type" value="Genomic_DNA"/>
</dbReference>
<feature type="non-terminal residue" evidence="3">
    <location>
        <position position="189"/>
    </location>
</feature>
<dbReference type="InterPro" id="IPR038305">
    <property type="entry name" value="HeLo_sf"/>
</dbReference>
<evidence type="ECO:0000259" key="2">
    <source>
        <dbReference type="Pfam" id="PF14479"/>
    </source>
</evidence>
<dbReference type="eggNOG" id="KOG4177">
    <property type="taxonomic scope" value="Eukaryota"/>
</dbReference>
<name>H1UW30_COLHI</name>